<keyword evidence="2" id="KW-0732">Signal</keyword>
<comment type="caution">
    <text evidence="4">The sequence shown here is derived from an EMBL/GenBank/DDBJ whole genome shotgun (WGS) entry which is preliminary data.</text>
</comment>
<dbReference type="CDD" id="cd10918">
    <property type="entry name" value="CE4_NodB_like_5s_6s"/>
    <property type="match status" value="1"/>
</dbReference>
<dbReference type="SUPFAM" id="SSF88713">
    <property type="entry name" value="Glycoside hydrolase/deacetylase"/>
    <property type="match status" value="1"/>
</dbReference>
<comment type="subcellular location">
    <subcellularLocation>
        <location evidence="1">Secreted</location>
    </subcellularLocation>
</comment>
<name>A0ABX1TSK8_9GAMM</name>
<evidence type="ECO:0000313" key="5">
    <source>
        <dbReference type="Proteomes" id="UP000760480"/>
    </source>
</evidence>
<dbReference type="PROSITE" id="PS51677">
    <property type="entry name" value="NODB"/>
    <property type="match status" value="1"/>
</dbReference>
<organism evidence="4 5">
    <name type="scientific">Candidatus Competibacter phosphatis</name>
    <dbReference type="NCBI Taxonomy" id="221280"/>
    <lineage>
        <taxon>Bacteria</taxon>
        <taxon>Pseudomonadati</taxon>
        <taxon>Pseudomonadota</taxon>
        <taxon>Gammaproteobacteria</taxon>
        <taxon>Candidatus Competibacteraceae</taxon>
        <taxon>Candidatus Competibacter</taxon>
    </lineage>
</organism>
<dbReference type="EMBL" id="SPMZ01000071">
    <property type="protein sequence ID" value="NMQ20969.1"/>
    <property type="molecule type" value="Genomic_DNA"/>
</dbReference>
<evidence type="ECO:0000256" key="2">
    <source>
        <dbReference type="ARBA" id="ARBA00022729"/>
    </source>
</evidence>
<dbReference type="Gene3D" id="3.20.20.370">
    <property type="entry name" value="Glycoside hydrolase/deacetylase"/>
    <property type="match status" value="1"/>
</dbReference>
<dbReference type="PANTHER" id="PTHR34216">
    <property type="match status" value="1"/>
</dbReference>
<gene>
    <name evidence="4" type="ORF">E4P82_18285</name>
</gene>
<dbReference type="InterPro" id="IPR051398">
    <property type="entry name" value="Polysacch_Deacetylase"/>
</dbReference>
<dbReference type="PANTHER" id="PTHR34216:SF3">
    <property type="entry name" value="POLY-BETA-1,6-N-ACETYL-D-GLUCOSAMINE N-DEACETYLASE"/>
    <property type="match status" value="1"/>
</dbReference>
<evidence type="ECO:0000313" key="4">
    <source>
        <dbReference type="EMBL" id="NMQ20969.1"/>
    </source>
</evidence>
<dbReference type="Pfam" id="PF01522">
    <property type="entry name" value="Polysacc_deac_1"/>
    <property type="match status" value="2"/>
</dbReference>
<reference evidence="4 5" key="1">
    <citation type="submission" date="2019-03" db="EMBL/GenBank/DDBJ databases">
        <title>Metabolic reconstructions from genomes of highly enriched 'Candidatus Accumulibacter' and 'Candidatus Competibacter' bioreactor populations.</title>
        <authorList>
            <person name="Annavajhala M.K."/>
            <person name="Welles L."/>
            <person name="Abbas B."/>
            <person name="Sorokin D."/>
            <person name="Park H."/>
            <person name="Van Loosdrecht M."/>
            <person name="Chandran K."/>
        </authorList>
    </citation>
    <scope>NUCLEOTIDE SEQUENCE [LARGE SCALE GENOMIC DNA]</scope>
    <source>
        <strain evidence="4 5">SBR_G</strain>
    </source>
</reference>
<evidence type="ECO:0000256" key="1">
    <source>
        <dbReference type="ARBA" id="ARBA00004613"/>
    </source>
</evidence>
<protein>
    <submittedName>
        <fullName evidence="4">Chitin deacetylase</fullName>
    </submittedName>
</protein>
<keyword evidence="5" id="KW-1185">Reference proteome</keyword>
<sequence>MTVASLTRNLAKQAIRRVVAMAGPQRWPLNKPRLWVLMYHRILPADDPRAATEEPGMMVTPSTFRRHLHWLRSEFDLVSLGDWVDRARRGKTLPLRACAITFDDGWRDNFEFALPILRETETPATIFTVSHMVGTEKMFWPNRVARVLRVPEVLAGCPSVGWLRELAPEPIDRKPTPDEISRVIAACKMLTDQELSERLDQIEKELGLGSWSERPLLNWDELRSMVESQLIEIGSHTCHHIRLNGAIDDQDTIREVVNSQSLLQERLDRPVRLFCYPNGDISLSALGLVQQHYDAAVTTRRGINSHTTSVHQLLRIGIHEDICRCQHDFFSAPVWMDLIIQYSAM</sequence>
<dbReference type="InterPro" id="IPR011330">
    <property type="entry name" value="Glyco_hydro/deAcase_b/a-brl"/>
</dbReference>
<proteinExistence type="predicted"/>
<accession>A0ABX1TSK8</accession>
<evidence type="ECO:0000259" key="3">
    <source>
        <dbReference type="PROSITE" id="PS51677"/>
    </source>
</evidence>
<dbReference type="RefSeq" id="WP_169250241.1">
    <property type="nucleotide sequence ID" value="NZ_SPMZ01000071.1"/>
</dbReference>
<dbReference type="InterPro" id="IPR002509">
    <property type="entry name" value="NODB_dom"/>
</dbReference>
<dbReference type="Proteomes" id="UP000760480">
    <property type="component" value="Unassembled WGS sequence"/>
</dbReference>
<feature type="domain" description="NodB homology" evidence="3">
    <location>
        <begin position="96"/>
        <end position="345"/>
    </location>
</feature>